<reference evidence="1 2" key="1">
    <citation type="submission" date="2019-07" db="EMBL/GenBank/DDBJ databases">
        <title>Whole genome shotgun sequence of Cyclobacterium qasimii NBRC 106168.</title>
        <authorList>
            <person name="Hosoyama A."/>
            <person name="Uohara A."/>
            <person name="Ohji S."/>
            <person name="Ichikawa N."/>
        </authorList>
    </citation>
    <scope>NUCLEOTIDE SEQUENCE [LARGE SCALE GENOMIC DNA]</scope>
    <source>
        <strain evidence="1 2">NBRC 106168</strain>
    </source>
</reference>
<name>A0A512C6P3_9BACT</name>
<dbReference type="RefSeq" id="WP_146946969.1">
    <property type="nucleotide sequence ID" value="NZ_BJYV01000001.1"/>
</dbReference>
<dbReference type="EMBL" id="BJYV01000001">
    <property type="protein sequence ID" value="GEO19881.1"/>
    <property type="molecule type" value="Genomic_DNA"/>
</dbReference>
<evidence type="ECO:0008006" key="3">
    <source>
        <dbReference type="Google" id="ProtNLM"/>
    </source>
</evidence>
<dbReference type="Proteomes" id="UP000321301">
    <property type="component" value="Unassembled WGS sequence"/>
</dbReference>
<gene>
    <name evidence="1" type="ORF">CQA01_04150</name>
</gene>
<evidence type="ECO:0000313" key="2">
    <source>
        <dbReference type="Proteomes" id="UP000321301"/>
    </source>
</evidence>
<keyword evidence="2" id="KW-1185">Reference proteome</keyword>
<dbReference type="AlphaFoldDB" id="A0A512C6P3"/>
<proteinExistence type="predicted"/>
<sequence>MNDSLNICLSCGICCDGTLIGFVQLDPEEVPRVKEFMDIEDEKGNGFFLQPCKKFCDACTVYSKRPRQCASFECGLLKSVDQKELEFDSAVEMVKVVKQKKVAIEEKLALSNIELQSQSFYFKMVELNRVLRKKTDEVTITQSQQELLLDIEELDNLVMKNFDVSFF</sequence>
<organism evidence="1 2">
    <name type="scientific">Cyclobacterium qasimii</name>
    <dbReference type="NCBI Taxonomy" id="1350429"/>
    <lineage>
        <taxon>Bacteria</taxon>
        <taxon>Pseudomonadati</taxon>
        <taxon>Bacteroidota</taxon>
        <taxon>Cytophagia</taxon>
        <taxon>Cytophagales</taxon>
        <taxon>Cyclobacteriaceae</taxon>
        <taxon>Cyclobacterium</taxon>
    </lineage>
</organism>
<evidence type="ECO:0000313" key="1">
    <source>
        <dbReference type="EMBL" id="GEO19881.1"/>
    </source>
</evidence>
<comment type="caution">
    <text evidence="1">The sequence shown here is derived from an EMBL/GenBank/DDBJ whole genome shotgun (WGS) entry which is preliminary data.</text>
</comment>
<accession>A0A512C6P3</accession>
<protein>
    <recommendedName>
        <fullName evidence="3">Zinc/iron-chelating domain-containing protein</fullName>
    </recommendedName>
</protein>